<dbReference type="NCBIfam" id="TIGR01764">
    <property type="entry name" value="excise"/>
    <property type="match status" value="1"/>
</dbReference>
<protein>
    <submittedName>
        <fullName evidence="1">Uncharacterized protein</fullName>
    </submittedName>
</protein>
<organism evidence="1">
    <name type="scientific">bioreactor metagenome</name>
    <dbReference type="NCBI Taxonomy" id="1076179"/>
    <lineage>
        <taxon>unclassified sequences</taxon>
        <taxon>metagenomes</taxon>
        <taxon>ecological metagenomes</taxon>
    </lineage>
</organism>
<comment type="caution">
    <text evidence="1">The sequence shown here is derived from an EMBL/GenBank/DDBJ whole genome shotgun (WGS) entry which is preliminary data.</text>
</comment>
<dbReference type="EMBL" id="VSSQ01105679">
    <property type="protein sequence ID" value="MPN45639.1"/>
    <property type="molecule type" value="Genomic_DNA"/>
</dbReference>
<dbReference type="InterPro" id="IPR010093">
    <property type="entry name" value="SinI_DNA-bd"/>
</dbReference>
<name>A0A645I5C3_9ZZZZ</name>
<proteinExistence type="predicted"/>
<dbReference type="GO" id="GO:0003677">
    <property type="term" value="F:DNA binding"/>
    <property type="evidence" value="ECO:0007669"/>
    <property type="project" value="InterPro"/>
</dbReference>
<dbReference type="AlphaFoldDB" id="A0A645I5C3"/>
<sequence length="67" mass="7390">MEKSTMSVQELSIQMGISLPMAYELTKTPGFPAFRIGTRILIPIEAFRKWLLESALSTPDEKGSASS</sequence>
<gene>
    <name evidence="1" type="ORF">SDC9_193207</name>
</gene>
<evidence type="ECO:0000313" key="1">
    <source>
        <dbReference type="EMBL" id="MPN45639.1"/>
    </source>
</evidence>
<reference evidence="1" key="1">
    <citation type="submission" date="2019-08" db="EMBL/GenBank/DDBJ databases">
        <authorList>
            <person name="Kucharzyk K."/>
            <person name="Murdoch R.W."/>
            <person name="Higgins S."/>
            <person name="Loffler F."/>
        </authorList>
    </citation>
    <scope>NUCLEOTIDE SEQUENCE</scope>
</reference>
<accession>A0A645I5C3</accession>